<protein>
    <submittedName>
        <fullName evidence="2">Uncharacterized protein</fullName>
    </submittedName>
</protein>
<name>A0A482SX07_9EURY</name>
<sequence>MADPFLIGTYAASISIFVAIFAVEAWYNGREPPSRDDWRALFELAKQDLADDADVVREYSVLDVARITLETVLMLGLFFRTGTHLLAYLVAVPHKRPEWTAIGFEDPVGPRPHWHRFSSLVATGVLVAFFAQHYPVGAIDSGLSPLARLGLVGWMSANALAAVCDPILLVGQARKLQTMTKTNT</sequence>
<keyword evidence="1" id="KW-0812">Transmembrane</keyword>
<keyword evidence="1" id="KW-0472">Membrane</keyword>
<proteinExistence type="predicted"/>
<keyword evidence="1" id="KW-1133">Transmembrane helix</keyword>
<dbReference type="Proteomes" id="UP000294028">
    <property type="component" value="Unassembled WGS sequence"/>
</dbReference>
<dbReference type="AlphaFoldDB" id="A0A482SX07"/>
<feature type="transmembrane region" description="Helical" evidence="1">
    <location>
        <begin position="151"/>
        <end position="171"/>
    </location>
</feature>
<evidence type="ECO:0000256" key="1">
    <source>
        <dbReference type="SAM" id="Phobius"/>
    </source>
</evidence>
<feature type="transmembrane region" description="Helical" evidence="1">
    <location>
        <begin position="7"/>
        <end position="27"/>
    </location>
</feature>
<comment type="caution">
    <text evidence="2">The sequence shown here is derived from an EMBL/GenBank/DDBJ whole genome shotgun (WGS) entry which is preliminary data.</text>
</comment>
<organism evidence="2 3">
    <name type="scientific">Halogeometricum borinquense</name>
    <dbReference type="NCBI Taxonomy" id="60847"/>
    <lineage>
        <taxon>Archaea</taxon>
        <taxon>Methanobacteriati</taxon>
        <taxon>Methanobacteriota</taxon>
        <taxon>Stenosarchaea group</taxon>
        <taxon>Halobacteria</taxon>
        <taxon>Halobacteriales</taxon>
        <taxon>Haloferacaceae</taxon>
        <taxon>Halogeometricum</taxon>
    </lineage>
</organism>
<feature type="transmembrane region" description="Helical" evidence="1">
    <location>
        <begin position="113"/>
        <end position="131"/>
    </location>
</feature>
<evidence type="ECO:0000313" key="2">
    <source>
        <dbReference type="EMBL" id="RYJ07764.1"/>
    </source>
</evidence>
<evidence type="ECO:0000313" key="3">
    <source>
        <dbReference type="Proteomes" id="UP000294028"/>
    </source>
</evidence>
<dbReference type="RefSeq" id="WP_129786806.1">
    <property type="nucleotide sequence ID" value="NZ_RZHH01000009.1"/>
</dbReference>
<accession>A0A482SX07</accession>
<reference evidence="2 3" key="1">
    <citation type="submission" date="2018-12" db="EMBL/GenBank/DDBJ databases">
        <title>Genome analysis provides insights into bioremediation potentialities of Halogeometricum borinquense strain N11.</title>
        <authorList>
            <person name="Najjari A."/>
            <person name="Youssef N."/>
            <person name="Fhoula I."/>
            <person name="Ben Dhia O."/>
            <person name="Mahjoubi M."/>
            <person name="Ouzari H.I."/>
            <person name="Cherif A."/>
        </authorList>
    </citation>
    <scope>NUCLEOTIDE SEQUENCE [LARGE SCALE GENOMIC DNA]</scope>
    <source>
        <strain evidence="2 3">N11</strain>
    </source>
</reference>
<gene>
    <name evidence="2" type="ORF">ELS19_19810</name>
</gene>
<dbReference type="EMBL" id="RZHH01000009">
    <property type="protein sequence ID" value="RYJ07764.1"/>
    <property type="molecule type" value="Genomic_DNA"/>
</dbReference>